<evidence type="ECO:0000313" key="2">
    <source>
        <dbReference type="EMBL" id="AQS59109.1"/>
    </source>
</evidence>
<gene>
    <name evidence="2" type="ORF">B0537_08465</name>
</gene>
<feature type="transmembrane region" description="Helical" evidence="1">
    <location>
        <begin position="77"/>
        <end position="102"/>
    </location>
</feature>
<evidence type="ECO:0000256" key="1">
    <source>
        <dbReference type="SAM" id="Phobius"/>
    </source>
</evidence>
<feature type="transmembrane region" description="Helical" evidence="1">
    <location>
        <begin position="37"/>
        <end position="65"/>
    </location>
</feature>
<organism evidence="2 3">
    <name type="scientific">Desulforamulus ferrireducens</name>
    <dbReference type="NCBI Taxonomy" id="1833852"/>
    <lineage>
        <taxon>Bacteria</taxon>
        <taxon>Bacillati</taxon>
        <taxon>Bacillota</taxon>
        <taxon>Clostridia</taxon>
        <taxon>Eubacteriales</taxon>
        <taxon>Peptococcaceae</taxon>
        <taxon>Desulforamulus</taxon>
    </lineage>
</organism>
<evidence type="ECO:0000313" key="3">
    <source>
        <dbReference type="Proteomes" id="UP000189464"/>
    </source>
</evidence>
<feature type="transmembrane region" description="Helical" evidence="1">
    <location>
        <begin position="6"/>
        <end position="25"/>
    </location>
</feature>
<keyword evidence="1" id="KW-0472">Membrane</keyword>
<proteinExistence type="predicted"/>
<keyword evidence="1" id="KW-0812">Transmembrane</keyword>
<name>A0A1S6IWF2_9FIRM</name>
<dbReference type="KEGG" id="dfg:B0537_08465"/>
<protein>
    <submittedName>
        <fullName evidence="2">Uncharacterized protein</fullName>
    </submittedName>
</protein>
<keyword evidence="1" id="KW-1133">Transmembrane helix</keyword>
<accession>A0A1S6IWF2</accession>
<dbReference type="Proteomes" id="UP000189464">
    <property type="component" value="Chromosome"/>
</dbReference>
<dbReference type="RefSeq" id="WP_077714186.1">
    <property type="nucleotide sequence ID" value="NZ_CP019698.1"/>
</dbReference>
<dbReference type="OrthoDB" id="2680468at2"/>
<dbReference type="EMBL" id="CP019698">
    <property type="protein sequence ID" value="AQS59109.1"/>
    <property type="molecule type" value="Genomic_DNA"/>
</dbReference>
<keyword evidence="3" id="KW-1185">Reference proteome</keyword>
<reference evidence="2 3" key="1">
    <citation type="journal article" date="2016" name="Int. J. Syst. Evol. Microbiol.">
        <title>Desulfotomaculum ferrireducens sp. nov., a moderately thermophilic sulfate-reducing and dissimilatory Fe(III)-reducing bacterium isolated from compost.</title>
        <authorList>
            <person name="Yang G."/>
            <person name="Guo J."/>
            <person name="Zhuang L."/>
            <person name="Yuan Y."/>
            <person name="Zhou S."/>
        </authorList>
    </citation>
    <scope>NUCLEOTIDE SEQUENCE [LARGE SCALE GENOMIC DNA]</scope>
    <source>
        <strain evidence="2 3">GSS09</strain>
    </source>
</reference>
<sequence>MFFFSILFYFLAGLTILAIILGITVDAKYYWIGALTSYLCSILGSWSIGIYILNITFALLALAFAHKMGWIKNPWHSILVIVISTLIWVFSILTIDDAWLFFPARFIFS</sequence>
<dbReference type="AlphaFoldDB" id="A0A1S6IWF2"/>